<reference evidence="4" key="1">
    <citation type="submission" date="2020-10" db="EMBL/GenBank/DDBJ databases">
        <authorList>
            <person name="Han B."/>
            <person name="Lu T."/>
            <person name="Zhao Q."/>
            <person name="Huang X."/>
            <person name="Zhao Y."/>
        </authorList>
    </citation>
    <scope>NUCLEOTIDE SEQUENCE</scope>
</reference>
<proteinExistence type="predicted"/>
<keyword evidence="5" id="KW-1185">Reference proteome</keyword>
<sequence length="450" mass="50535">MGMGVLTRAKKRRLEERLADRISSLPDGVLGDIVSLLPTKDGARTQVLSSRWRHLWRSAPLNLEACVDPAVHDVPAGREISRILSSHPGPARRFSVSYGDHHSVFRANLGGWLRSPALDKLQELQLDHVNWVPESAVQGISSTLRVATFSRCNFLYAKNASALHLPLLKQLSLVNILISESYLCALLAACPALQSLLLRCNFGNFPRTQIVSRSLISIGVHSGWTNFNKVHQLVIEDAPCLERLLLFGGNKIDVLVISAPRLHILGKLRNYNFPRFHSGTSTVQGSNIIASMTAVVSSVKVLALSNVKLCPNMVLNLMKCFPHLEKLYIQIKRLEVENWFRYQENIGALDIRLRKIVLANYQGYKSQVKLAKFFISNARVLELMRFELVFASVSYKWIERQHSLLEVEKRASMGAQLDFVSGNILIGSCSRDAVHDLSITDPFQRIHQYV</sequence>
<feature type="domain" description="F-box/LRR-repeat protein 15/At3g58940/PEG3-like LRR" evidence="3">
    <location>
        <begin position="110"/>
        <end position="329"/>
    </location>
</feature>
<dbReference type="InterPro" id="IPR053781">
    <property type="entry name" value="F-box_AtFBL13-like"/>
</dbReference>
<dbReference type="PANTHER" id="PTHR32141">
    <property type="match status" value="1"/>
</dbReference>
<feature type="domain" description="FBD" evidence="2">
    <location>
        <begin position="352"/>
        <end position="384"/>
    </location>
</feature>
<dbReference type="Pfam" id="PF24758">
    <property type="entry name" value="LRR_At5g56370"/>
    <property type="match status" value="1"/>
</dbReference>
<dbReference type="OrthoDB" id="10362255at2759"/>
<dbReference type="AlphaFoldDB" id="A0A811S1D1"/>
<accession>A0A811S1D1</accession>
<feature type="domain" description="F-box" evidence="1">
    <location>
        <begin position="22"/>
        <end position="62"/>
    </location>
</feature>
<dbReference type="InterPro" id="IPR032675">
    <property type="entry name" value="LRR_dom_sf"/>
</dbReference>
<comment type="caution">
    <text evidence="4">The sequence shown here is derived from an EMBL/GenBank/DDBJ whole genome shotgun (WGS) entry which is preliminary data.</text>
</comment>
<protein>
    <recommendedName>
        <fullName evidence="6">FBD domain-containing protein</fullName>
    </recommendedName>
</protein>
<evidence type="ECO:0008006" key="6">
    <source>
        <dbReference type="Google" id="ProtNLM"/>
    </source>
</evidence>
<dbReference type="PANTHER" id="PTHR32141:SF168">
    <property type="entry name" value="OS12G0595200 PROTEIN"/>
    <property type="match status" value="1"/>
</dbReference>
<dbReference type="CDD" id="cd22160">
    <property type="entry name" value="F-box_AtFBL13-like"/>
    <property type="match status" value="1"/>
</dbReference>
<evidence type="ECO:0000259" key="2">
    <source>
        <dbReference type="Pfam" id="PF08387"/>
    </source>
</evidence>
<dbReference type="Pfam" id="PF00646">
    <property type="entry name" value="F-box"/>
    <property type="match status" value="1"/>
</dbReference>
<evidence type="ECO:0000313" key="5">
    <source>
        <dbReference type="Proteomes" id="UP000604825"/>
    </source>
</evidence>
<gene>
    <name evidence="4" type="ORF">NCGR_LOCUS58664</name>
</gene>
<evidence type="ECO:0000259" key="1">
    <source>
        <dbReference type="Pfam" id="PF00646"/>
    </source>
</evidence>
<evidence type="ECO:0000259" key="3">
    <source>
        <dbReference type="Pfam" id="PF24758"/>
    </source>
</evidence>
<dbReference type="InterPro" id="IPR055302">
    <property type="entry name" value="F-box_dom-containing"/>
</dbReference>
<dbReference type="InterPro" id="IPR006566">
    <property type="entry name" value="FBD"/>
</dbReference>
<evidence type="ECO:0000313" key="4">
    <source>
        <dbReference type="EMBL" id="CAD6334566.1"/>
    </source>
</evidence>
<organism evidence="4 5">
    <name type="scientific">Miscanthus lutarioriparius</name>
    <dbReference type="NCBI Taxonomy" id="422564"/>
    <lineage>
        <taxon>Eukaryota</taxon>
        <taxon>Viridiplantae</taxon>
        <taxon>Streptophyta</taxon>
        <taxon>Embryophyta</taxon>
        <taxon>Tracheophyta</taxon>
        <taxon>Spermatophyta</taxon>
        <taxon>Magnoliopsida</taxon>
        <taxon>Liliopsida</taxon>
        <taxon>Poales</taxon>
        <taxon>Poaceae</taxon>
        <taxon>PACMAD clade</taxon>
        <taxon>Panicoideae</taxon>
        <taxon>Andropogonodae</taxon>
        <taxon>Andropogoneae</taxon>
        <taxon>Saccharinae</taxon>
        <taxon>Miscanthus</taxon>
    </lineage>
</organism>
<dbReference type="EMBL" id="CAJGYO010000017">
    <property type="protein sequence ID" value="CAD6334566.1"/>
    <property type="molecule type" value="Genomic_DNA"/>
</dbReference>
<dbReference type="Gene3D" id="3.80.10.10">
    <property type="entry name" value="Ribonuclease Inhibitor"/>
    <property type="match status" value="1"/>
</dbReference>
<dbReference type="SUPFAM" id="SSF52047">
    <property type="entry name" value="RNI-like"/>
    <property type="match status" value="1"/>
</dbReference>
<dbReference type="Proteomes" id="UP000604825">
    <property type="component" value="Unassembled WGS sequence"/>
</dbReference>
<dbReference type="SUPFAM" id="SSF81383">
    <property type="entry name" value="F-box domain"/>
    <property type="match status" value="1"/>
</dbReference>
<name>A0A811S1D1_9POAL</name>
<dbReference type="InterPro" id="IPR001810">
    <property type="entry name" value="F-box_dom"/>
</dbReference>
<dbReference type="InterPro" id="IPR055411">
    <property type="entry name" value="LRR_FXL15/At3g58940/PEG3-like"/>
</dbReference>
<dbReference type="Pfam" id="PF08387">
    <property type="entry name" value="FBD"/>
    <property type="match status" value="1"/>
</dbReference>
<dbReference type="InterPro" id="IPR036047">
    <property type="entry name" value="F-box-like_dom_sf"/>
</dbReference>